<sequence>MTPHHPVWHHNHSSIEDNQPTKLPPPMILIIIKRYNHLTINT</sequence>
<proteinExistence type="predicted"/>
<dbReference type="EMBL" id="CM004389">
    <property type="protein sequence ID" value="OAY55868.1"/>
    <property type="molecule type" value="Genomic_DNA"/>
</dbReference>
<feature type="compositionally biased region" description="Basic residues" evidence="1">
    <location>
        <begin position="1"/>
        <end position="12"/>
    </location>
</feature>
<reference evidence="2" key="1">
    <citation type="submission" date="2016-02" db="EMBL/GenBank/DDBJ databases">
        <title>WGS assembly of Manihot esculenta.</title>
        <authorList>
            <person name="Bredeson J.V."/>
            <person name="Prochnik S.E."/>
            <person name="Lyons J.B."/>
            <person name="Schmutz J."/>
            <person name="Grimwood J."/>
            <person name="Vrebalov J."/>
            <person name="Bart R.S."/>
            <person name="Amuge T."/>
            <person name="Ferguson M.E."/>
            <person name="Green R."/>
            <person name="Putnam N."/>
            <person name="Stites J."/>
            <person name="Rounsley S."/>
            <person name="Rokhsar D.S."/>
        </authorList>
    </citation>
    <scope>NUCLEOTIDE SEQUENCE [LARGE SCALE GENOMIC DNA]</scope>
    <source>
        <tissue evidence="2">Leaf</tissue>
    </source>
</reference>
<evidence type="ECO:0000313" key="2">
    <source>
        <dbReference type="EMBL" id="OAY55868.1"/>
    </source>
</evidence>
<dbReference type="AlphaFoldDB" id="A0A2C9W8P8"/>
<organism evidence="2">
    <name type="scientific">Manihot esculenta</name>
    <name type="common">Cassava</name>
    <name type="synonym">Jatropha manihot</name>
    <dbReference type="NCBI Taxonomy" id="3983"/>
    <lineage>
        <taxon>Eukaryota</taxon>
        <taxon>Viridiplantae</taxon>
        <taxon>Streptophyta</taxon>
        <taxon>Embryophyta</taxon>
        <taxon>Tracheophyta</taxon>
        <taxon>Spermatophyta</taxon>
        <taxon>Magnoliopsida</taxon>
        <taxon>eudicotyledons</taxon>
        <taxon>Gunneridae</taxon>
        <taxon>Pentapetalae</taxon>
        <taxon>rosids</taxon>
        <taxon>fabids</taxon>
        <taxon>Malpighiales</taxon>
        <taxon>Euphorbiaceae</taxon>
        <taxon>Crotonoideae</taxon>
        <taxon>Manihoteae</taxon>
        <taxon>Manihot</taxon>
    </lineage>
</organism>
<feature type="region of interest" description="Disordered" evidence="1">
    <location>
        <begin position="1"/>
        <end position="23"/>
    </location>
</feature>
<gene>
    <name evidence="2" type="ORF">MANES_03G186300</name>
</gene>
<accession>A0A2C9W8P8</accession>
<name>A0A2C9W8P8_MANES</name>
<protein>
    <submittedName>
        <fullName evidence="2">Uncharacterized protein</fullName>
    </submittedName>
</protein>
<evidence type="ECO:0000256" key="1">
    <source>
        <dbReference type="SAM" id="MobiDB-lite"/>
    </source>
</evidence>